<evidence type="ECO:0000313" key="1">
    <source>
        <dbReference type="EMBL" id="OLF17417.1"/>
    </source>
</evidence>
<comment type="caution">
    <text evidence="1">The sequence shown here is derived from an EMBL/GenBank/DDBJ whole genome shotgun (WGS) entry which is preliminary data.</text>
</comment>
<dbReference type="EMBL" id="MSIE01000017">
    <property type="protein sequence ID" value="OLF17417.1"/>
    <property type="molecule type" value="Genomic_DNA"/>
</dbReference>
<name>A0A1Q8CSV7_9PSEU</name>
<keyword evidence="2" id="KW-1185">Reference proteome</keyword>
<gene>
    <name evidence="1" type="ORF">BU204_11625</name>
</gene>
<sequence>MVAVMVLTLLLSIDDPPVYYTQGKVPTSSGQLSDGGPVVACPTVTTNEPDLVIEAEGDVAFAEYYRKNNLFLVYDNAPDGNSAILQLTAPSGSRTDWYNTKGHTCNGRKRPKAMVVGKVEHQDLAAARVCVGEWGDRGRVPPEHCGKMVHLPSADQNAGEAGS</sequence>
<organism evidence="1 2">
    <name type="scientific">Actinophytocola xanthii</name>
    <dbReference type="NCBI Taxonomy" id="1912961"/>
    <lineage>
        <taxon>Bacteria</taxon>
        <taxon>Bacillati</taxon>
        <taxon>Actinomycetota</taxon>
        <taxon>Actinomycetes</taxon>
        <taxon>Pseudonocardiales</taxon>
        <taxon>Pseudonocardiaceae</taxon>
    </lineage>
</organism>
<reference evidence="1 2" key="1">
    <citation type="submission" date="2016-12" db="EMBL/GenBank/DDBJ databases">
        <title>The draft genome sequence of Actinophytocola sp. 11-183.</title>
        <authorList>
            <person name="Wang W."/>
            <person name="Yuan L."/>
        </authorList>
    </citation>
    <scope>NUCLEOTIDE SEQUENCE [LARGE SCALE GENOMIC DNA]</scope>
    <source>
        <strain evidence="1 2">11-183</strain>
    </source>
</reference>
<dbReference type="AlphaFoldDB" id="A0A1Q8CSV7"/>
<dbReference type="Proteomes" id="UP000185596">
    <property type="component" value="Unassembled WGS sequence"/>
</dbReference>
<proteinExistence type="predicted"/>
<protein>
    <submittedName>
        <fullName evidence="1">Uncharacterized protein</fullName>
    </submittedName>
</protein>
<evidence type="ECO:0000313" key="2">
    <source>
        <dbReference type="Proteomes" id="UP000185596"/>
    </source>
</evidence>
<accession>A0A1Q8CSV7</accession>